<evidence type="ECO:0000256" key="9">
    <source>
        <dbReference type="ARBA" id="ARBA00022723"/>
    </source>
</evidence>
<dbReference type="PROSITE" id="PS51007">
    <property type="entry name" value="CYTC"/>
    <property type="match status" value="1"/>
</dbReference>
<dbReference type="Gene3D" id="1.10.287.90">
    <property type="match status" value="1"/>
</dbReference>
<dbReference type="InterPro" id="IPR036909">
    <property type="entry name" value="Cyt_c-like_dom_sf"/>
</dbReference>
<dbReference type="InterPro" id="IPR009056">
    <property type="entry name" value="Cyt_c-like_dom"/>
</dbReference>
<sequence>MNGAFHLLPPSASDAAGRYDTLMLVEFLVTGFVALGVAFMIVYFSVRYRRDSDADRSAAPAGGRKLEIAWIAIPLLLFLCAFAWAAYDYARLYRDPPGAMPVFVVAKQWMWKLEHANGRREIDELHLPLGQPVKLVMTSQDVIHSFYVPAFRIKQDVVPGRYTTISFTPTEAGEFHLFCAEYCGTEHAAMRGRVVVMRPDQFAAWLQQGDAREGMAARGFALYRRYGCSGCHEAQSSVHAPDLHGLLGRTVHLQDGRSLVADEAYVRDSVLLPKKEVVAGYAPIMPSFAGQIAEEDLLAIIEYLRSTGGGDARAGH</sequence>
<evidence type="ECO:0000256" key="11">
    <source>
        <dbReference type="ARBA" id="ARBA00022982"/>
    </source>
</evidence>
<evidence type="ECO:0000256" key="17">
    <source>
        <dbReference type="ARBA" id="ARBA00031399"/>
    </source>
</evidence>
<evidence type="ECO:0000256" key="2">
    <source>
        <dbReference type="ARBA" id="ARBA00004418"/>
    </source>
</evidence>
<keyword evidence="7" id="KW-0679">Respiratory chain</keyword>
<dbReference type="PROSITE" id="PS00078">
    <property type="entry name" value="COX2"/>
    <property type="match status" value="1"/>
</dbReference>
<evidence type="ECO:0000256" key="7">
    <source>
        <dbReference type="ARBA" id="ARBA00022660"/>
    </source>
</evidence>
<keyword evidence="14" id="KW-0186">Copper</keyword>
<evidence type="ECO:0000256" key="8">
    <source>
        <dbReference type="ARBA" id="ARBA00022692"/>
    </source>
</evidence>
<evidence type="ECO:0000259" key="22">
    <source>
        <dbReference type="PROSITE" id="PS51007"/>
    </source>
</evidence>
<keyword evidence="12 20" id="KW-1133">Transmembrane helix</keyword>
<evidence type="ECO:0000256" key="20">
    <source>
        <dbReference type="SAM" id="Phobius"/>
    </source>
</evidence>
<dbReference type="GO" id="GO:0042597">
    <property type="term" value="C:periplasmic space"/>
    <property type="evidence" value="ECO:0007669"/>
    <property type="project" value="UniProtKB-SubCell"/>
</dbReference>
<keyword evidence="24" id="KW-1185">Reference proteome</keyword>
<accession>A0A0C2BFE1</accession>
<dbReference type="GO" id="GO:0005507">
    <property type="term" value="F:copper ion binding"/>
    <property type="evidence" value="ECO:0007669"/>
    <property type="project" value="InterPro"/>
</dbReference>
<keyword evidence="6 19" id="KW-0349">Heme</keyword>
<evidence type="ECO:0000256" key="6">
    <source>
        <dbReference type="ARBA" id="ARBA00022617"/>
    </source>
</evidence>
<evidence type="ECO:0000256" key="1">
    <source>
        <dbReference type="ARBA" id="ARBA00004141"/>
    </source>
</evidence>
<feature type="domain" description="Cytochrome c" evidence="22">
    <location>
        <begin position="214"/>
        <end position="308"/>
    </location>
</feature>
<keyword evidence="9 19" id="KW-0479">Metal-binding</keyword>
<name>A0A0C2BFE1_9BURK</name>
<comment type="caution">
    <text evidence="23">The sequence shown here is derived from an EMBL/GenBank/DDBJ whole genome shotgun (WGS) entry which is preliminary data.</text>
</comment>
<evidence type="ECO:0000256" key="12">
    <source>
        <dbReference type="ARBA" id="ARBA00022989"/>
    </source>
</evidence>
<organism evidence="23 24">
    <name type="scientific">Noviherbaspirillum autotrophicum</name>
    <dbReference type="NCBI Taxonomy" id="709839"/>
    <lineage>
        <taxon>Bacteria</taxon>
        <taxon>Pseudomonadati</taxon>
        <taxon>Pseudomonadota</taxon>
        <taxon>Betaproteobacteria</taxon>
        <taxon>Burkholderiales</taxon>
        <taxon>Oxalobacteraceae</taxon>
        <taxon>Noviherbaspirillum</taxon>
    </lineage>
</organism>
<keyword evidence="15 20" id="KW-0472">Membrane</keyword>
<evidence type="ECO:0000256" key="10">
    <source>
        <dbReference type="ARBA" id="ARBA00022967"/>
    </source>
</evidence>
<keyword evidence="11" id="KW-0249">Electron transport</keyword>
<dbReference type="OrthoDB" id="9773456at2"/>
<evidence type="ECO:0000256" key="5">
    <source>
        <dbReference type="ARBA" id="ARBA00022448"/>
    </source>
</evidence>
<dbReference type="Pfam" id="PF00116">
    <property type="entry name" value="COX2"/>
    <property type="match status" value="1"/>
</dbReference>
<dbReference type="AlphaFoldDB" id="A0A0C2BFE1"/>
<comment type="subcellular location">
    <subcellularLocation>
        <location evidence="1">Membrane</location>
        <topology evidence="1">Multi-pass membrane protein</topology>
    </subcellularLocation>
    <subcellularLocation>
        <location evidence="2">Periplasm</location>
    </subcellularLocation>
</comment>
<dbReference type="EC" id="7.1.1.9" evidence="4"/>
<gene>
    <name evidence="23" type="ORF">TSA66_02415</name>
</gene>
<keyword evidence="8 20" id="KW-0812">Transmembrane</keyword>
<evidence type="ECO:0000256" key="3">
    <source>
        <dbReference type="ARBA" id="ARBA00007866"/>
    </source>
</evidence>
<evidence type="ECO:0000256" key="18">
    <source>
        <dbReference type="ARBA" id="ARBA00047816"/>
    </source>
</evidence>
<dbReference type="Gene3D" id="2.60.40.420">
    <property type="entry name" value="Cupredoxins - blue copper proteins"/>
    <property type="match status" value="1"/>
</dbReference>
<dbReference type="InterPro" id="IPR014222">
    <property type="entry name" value="Cyt_c_oxidase_su2"/>
</dbReference>
<keyword evidence="10" id="KW-1278">Translocase</keyword>
<evidence type="ECO:0000256" key="15">
    <source>
        <dbReference type="ARBA" id="ARBA00023136"/>
    </source>
</evidence>
<dbReference type="PANTHER" id="PTHR22888">
    <property type="entry name" value="CYTOCHROME C OXIDASE, SUBUNIT II"/>
    <property type="match status" value="1"/>
</dbReference>
<evidence type="ECO:0000259" key="21">
    <source>
        <dbReference type="PROSITE" id="PS50857"/>
    </source>
</evidence>
<dbReference type="SUPFAM" id="SSF49503">
    <property type="entry name" value="Cupredoxins"/>
    <property type="match status" value="1"/>
</dbReference>
<dbReference type="PROSITE" id="PS50857">
    <property type="entry name" value="COX2_CUA"/>
    <property type="match status" value="1"/>
</dbReference>
<dbReference type="InterPro" id="IPR001505">
    <property type="entry name" value="Copper_CuA"/>
</dbReference>
<dbReference type="InterPro" id="IPR036257">
    <property type="entry name" value="Cyt_c_oxidase_su2_TM_sf"/>
</dbReference>
<dbReference type="Proteomes" id="UP000031572">
    <property type="component" value="Unassembled WGS sequence"/>
</dbReference>
<evidence type="ECO:0000313" key="23">
    <source>
        <dbReference type="EMBL" id="KIF79935.1"/>
    </source>
</evidence>
<dbReference type="STRING" id="709839.TSA66_02415"/>
<evidence type="ECO:0000256" key="16">
    <source>
        <dbReference type="ARBA" id="ARBA00024688"/>
    </source>
</evidence>
<feature type="domain" description="Cytochrome oxidase subunit II copper A binding" evidence="21">
    <location>
        <begin position="97"/>
        <end position="208"/>
    </location>
</feature>
<dbReference type="GO" id="GO:0042773">
    <property type="term" value="P:ATP synthesis coupled electron transport"/>
    <property type="evidence" value="ECO:0007669"/>
    <property type="project" value="TreeGrafter"/>
</dbReference>
<dbReference type="PANTHER" id="PTHR22888:SF9">
    <property type="entry name" value="CYTOCHROME C OXIDASE SUBUNIT 2"/>
    <property type="match status" value="1"/>
</dbReference>
<dbReference type="GO" id="GO:0020037">
    <property type="term" value="F:heme binding"/>
    <property type="evidence" value="ECO:0007669"/>
    <property type="project" value="InterPro"/>
</dbReference>
<evidence type="ECO:0000256" key="4">
    <source>
        <dbReference type="ARBA" id="ARBA00012949"/>
    </source>
</evidence>
<feature type="transmembrane region" description="Helical" evidence="20">
    <location>
        <begin position="27"/>
        <end position="46"/>
    </location>
</feature>
<dbReference type="Gene3D" id="1.10.760.10">
    <property type="entry name" value="Cytochrome c-like domain"/>
    <property type="match status" value="1"/>
</dbReference>
<dbReference type="EMBL" id="JWJG01000028">
    <property type="protein sequence ID" value="KIF79935.1"/>
    <property type="molecule type" value="Genomic_DNA"/>
</dbReference>
<dbReference type="SUPFAM" id="SSF81464">
    <property type="entry name" value="Cytochrome c oxidase subunit II-like, transmembrane region"/>
    <property type="match status" value="1"/>
</dbReference>
<dbReference type="GO" id="GO:0016020">
    <property type="term" value="C:membrane"/>
    <property type="evidence" value="ECO:0007669"/>
    <property type="project" value="UniProtKB-SubCell"/>
</dbReference>
<dbReference type="InterPro" id="IPR008972">
    <property type="entry name" value="Cupredoxin"/>
</dbReference>
<dbReference type="SUPFAM" id="SSF46626">
    <property type="entry name" value="Cytochrome c"/>
    <property type="match status" value="1"/>
</dbReference>
<evidence type="ECO:0000256" key="19">
    <source>
        <dbReference type="PROSITE-ProRule" id="PRU00433"/>
    </source>
</evidence>
<evidence type="ECO:0000313" key="24">
    <source>
        <dbReference type="Proteomes" id="UP000031572"/>
    </source>
</evidence>
<dbReference type="GO" id="GO:0004129">
    <property type="term" value="F:cytochrome-c oxidase activity"/>
    <property type="evidence" value="ECO:0007669"/>
    <property type="project" value="UniProtKB-EC"/>
</dbReference>
<evidence type="ECO:0000256" key="14">
    <source>
        <dbReference type="ARBA" id="ARBA00023008"/>
    </source>
</evidence>
<comment type="catalytic activity">
    <reaction evidence="18">
        <text>4 Fe(II)-[cytochrome c] + O2 + 8 H(+)(in) = 4 Fe(III)-[cytochrome c] + 2 H2O + 4 H(+)(out)</text>
        <dbReference type="Rhea" id="RHEA:11436"/>
        <dbReference type="Rhea" id="RHEA-COMP:10350"/>
        <dbReference type="Rhea" id="RHEA-COMP:14399"/>
        <dbReference type="ChEBI" id="CHEBI:15377"/>
        <dbReference type="ChEBI" id="CHEBI:15378"/>
        <dbReference type="ChEBI" id="CHEBI:15379"/>
        <dbReference type="ChEBI" id="CHEBI:29033"/>
        <dbReference type="ChEBI" id="CHEBI:29034"/>
        <dbReference type="EC" id="7.1.1.9"/>
    </reaction>
</comment>
<feature type="transmembrane region" description="Helical" evidence="20">
    <location>
        <begin position="67"/>
        <end position="87"/>
    </location>
</feature>
<dbReference type="NCBIfam" id="TIGR02866">
    <property type="entry name" value="CoxB"/>
    <property type="match status" value="1"/>
</dbReference>
<dbReference type="Pfam" id="PF00034">
    <property type="entry name" value="Cytochrom_C"/>
    <property type="match status" value="1"/>
</dbReference>
<comment type="function">
    <text evidence="16">Subunits I and II form the functional core of the enzyme complex. Electrons originating in cytochrome c are transferred via heme a and Cu(A) to the binuclear center formed by heme a3 and Cu(B).</text>
</comment>
<dbReference type="CDD" id="cd13915">
    <property type="entry name" value="CuRO_HCO_II_like_2"/>
    <property type="match status" value="1"/>
</dbReference>
<protein>
    <recommendedName>
        <fullName evidence="4">cytochrome-c oxidase</fullName>
        <ecNumber evidence="4">7.1.1.9</ecNumber>
    </recommendedName>
    <alternativeName>
        <fullName evidence="17">Cytochrome aa3 subunit 2</fullName>
    </alternativeName>
</protein>
<dbReference type="InterPro" id="IPR045187">
    <property type="entry name" value="CcO_II"/>
</dbReference>
<dbReference type="InterPro" id="IPR002429">
    <property type="entry name" value="CcO_II-like_C"/>
</dbReference>
<evidence type="ECO:0000256" key="13">
    <source>
        <dbReference type="ARBA" id="ARBA00023004"/>
    </source>
</evidence>
<reference evidence="23 24" key="1">
    <citation type="submission" date="2014-12" db="EMBL/GenBank/DDBJ databases">
        <title>Denitrispirillum autotrophicum gen. nov., sp. nov., Denitrifying, Facultatively Autotrophic Bacteria Isolated from Rice Paddy Soil.</title>
        <authorList>
            <person name="Ishii S."/>
            <person name="Ashida N."/>
            <person name="Ohno H."/>
            <person name="Otsuka S."/>
            <person name="Yokota A."/>
            <person name="Senoo K."/>
        </authorList>
    </citation>
    <scope>NUCLEOTIDE SEQUENCE [LARGE SCALE GENOMIC DNA]</scope>
    <source>
        <strain evidence="23 24">TSA66</strain>
    </source>
</reference>
<proteinExistence type="inferred from homology"/>
<keyword evidence="13 19" id="KW-0408">Iron</keyword>
<dbReference type="GO" id="GO:0016491">
    <property type="term" value="F:oxidoreductase activity"/>
    <property type="evidence" value="ECO:0007669"/>
    <property type="project" value="InterPro"/>
</dbReference>
<keyword evidence="5" id="KW-0813">Transport</keyword>
<comment type="similarity">
    <text evidence="3">Belongs to the cytochrome c oxidase subunit 2 family.</text>
</comment>